<organism evidence="1 2">
    <name type="scientific">Methylobacterium planeticum</name>
    <dbReference type="NCBI Taxonomy" id="2615211"/>
    <lineage>
        <taxon>Bacteria</taxon>
        <taxon>Pseudomonadati</taxon>
        <taxon>Pseudomonadota</taxon>
        <taxon>Alphaproteobacteria</taxon>
        <taxon>Hyphomicrobiales</taxon>
        <taxon>Methylobacteriaceae</taxon>
        <taxon>Methylobacterium</taxon>
    </lineage>
</organism>
<evidence type="ECO:0000313" key="1">
    <source>
        <dbReference type="EMBL" id="KAB1071598.1"/>
    </source>
</evidence>
<dbReference type="EMBL" id="VZZJ01000018">
    <property type="protein sequence ID" value="KAB1071598.1"/>
    <property type="molecule type" value="Genomic_DNA"/>
</dbReference>
<comment type="caution">
    <text evidence="1">The sequence shown here is derived from an EMBL/GenBank/DDBJ whole genome shotgun (WGS) entry which is preliminary data.</text>
</comment>
<name>A0A6N6MK96_9HYPH</name>
<dbReference type="AlphaFoldDB" id="A0A6N6MK96"/>
<proteinExistence type="predicted"/>
<gene>
    <name evidence="1" type="ORF">F6X51_18695</name>
</gene>
<reference evidence="1 2" key="1">
    <citation type="submission" date="2019-09" db="EMBL/GenBank/DDBJ databases">
        <title>YIM 132548 draft genome.</title>
        <authorList>
            <person name="Jiang L."/>
        </authorList>
    </citation>
    <scope>NUCLEOTIDE SEQUENCE [LARGE SCALE GENOMIC DNA]</scope>
    <source>
        <strain evidence="1 2">YIM 132548</strain>
    </source>
</reference>
<protein>
    <submittedName>
        <fullName evidence="1">DUF4160 domain-containing protein</fullName>
    </submittedName>
</protein>
<keyword evidence="2" id="KW-1185">Reference proteome</keyword>
<accession>A0A6N6MK96</accession>
<dbReference type="InterPro" id="IPR025427">
    <property type="entry name" value="DUF4160"/>
</dbReference>
<dbReference type="Proteomes" id="UP000441523">
    <property type="component" value="Unassembled WGS sequence"/>
</dbReference>
<sequence length="87" mass="9977">MCPGGDPRVPTIQRFDGFKACLYADDETSPHVQVLSAEWEAKIRLDDLTVMVGEIDRRALEVFRRWASEPGTARMLRERWSALNERG</sequence>
<evidence type="ECO:0000313" key="2">
    <source>
        <dbReference type="Proteomes" id="UP000441523"/>
    </source>
</evidence>
<dbReference type="Pfam" id="PF13711">
    <property type="entry name" value="DUF4160"/>
    <property type="match status" value="1"/>
</dbReference>